<reference evidence="8" key="3">
    <citation type="submission" date="2021-05" db="UniProtKB">
        <authorList>
            <consortium name="EnsemblPlants"/>
        </authorList>
    </citation>
    <scope>IDENTIFICATION</scope>
    <source>
        <strain evidence="8">cv. B73</strain>
    </source>
</reference>
<dbReference type="EnsemblPlants" id="Zm00001eb376080_T001">
    <property type="protein sequence ID" value="Zm00001eb376080_P001"/>
    <property type="gene ID" value="Zm00001eb376080"/>
</dbReference>
<evidence type="ECO:0000256" key="1">
    <source>
        <dbReference type="ARBA" id="ARBA00004123"/>
    </source>
</evidence>
<keyword evidence="5" id="KW-0539">Nucleus</keyword>
<feature type="domain" description="MBD" evidence="7">
    <location>
        <begin position="186"/>
        <end position="258"/>
    </location>
</feature>
<feature type="domain" description="MBD" evidence="7">
    <location>
        <begin position="260"/>
        <end position="342"/>
    </location>
</feature>
<comment type="subcellular location">
    <subcellularLocation>
        <location evidence="1">Nucleus</location>
    </subcellularLocation>
</comment>
<dbReference type="AlphaFoldDB" id="A0A804QYC5"/>
<reference evidence="8" key="2">
    <citation type="submission" date="2019-07" db="EMBL/GenBank/DDBJ databases">
        <authorList>
            <person name="Seetharam A."/>
            <person name="Woodhouse M."/>
            <person name="Cannon E."/>
        </authorList>
    </citation>
    <scope>NUCLEOTIDE SEQUENCE [LARGE SCALE GENOMIC DNA]</scope>
    <source>
        <strain evidence="8">cv. B73</strain>
    </source>
</reference>
<feature type="region of interest" description="Disordered" evidence="6">
    <location>
        <begin position="1"/>
        <end position="109"/>
    </location>
</feature>
<keyword evidence="9" id="KW-1185">Reference proteome</keyword>
<evidence type="ECO:0000256" key="2">
    <source>
        <dbReference type="ARBA" id="ARBA00023015"/>
    </source>
</evidence>
<dbReference type="Proteomes" id="UP000007305">
    <property type="component" value="Chromosome 9"/>
</dbReference>
<proteinExistence type="predicted"/>
<reference evidence="9" key="1">
    <citation type="journal article" date="2009" name="Science">
        <title>The B73 maize genome: complexity, diversity, and dynamics.</title>
        <authorList>
            <person name="Schnable P.S."/>
            <person name="Ware D."/>
            <person name="Fulton R.S."/>
            <person name="Stein J.C."/>
            <person name="Wei F."/>
            <person name="Pasternak S."/>
            <person name="Liang C."/>
            <person name="Zhang J."/>
            <person name="Fulton L."/>
            <person name="Graves T.A."/>
            <person name="Minx P."/>
            <person name="Reily A.D."/>
            <person name="Courtney L."/>
            <person name="Kruchowski S.S."/>
            <person name="Tomlinson C."/>
            <person name="Strong C."/>
            <person name="Delehaunty K."/>
            <person name="Fronick C."/>
            <person name="Courtney B."/>
            <person name="Rock S.M."/>
            <person name="Belter E."/>
            <person name="Du F."/>
            <person name="Kim K."/>
            <person name="Abbott R.M."/>
            <person name="Cotton M."/>
            <person name="Levy A."/>
            <person name="Marchetto P."/>
            <person name="Ochoa K."/>
            <person name="Jackson S.M."/>
            <person name="Gillam B."/>
            <person name="Chen W."/>
            <person name="Yan L."/>
            <person name="Higginbotham J."/>
            <person name="Cardenas M."/>
            <person name="Waligorski J."/>
            <person name="Applebaum E."/>
            <person name="Phelps L."/>
            <person name="Falcone J."/>
            <person name="Kanchi K."/>
            <person name="Thane T."/>
            <person name="Scimone A."/>
            <person name="Thane N."/>
            <person name="Henke J."/>
            <person name="Wang T."/>
            <person name="Ruppert J."/>
            <person name="Shah N."/>
            <person name="Rotter K."/>
            <person name="Hodges J."/>
            <person name="Ingenthron E."/>
            <person name="Cordes M."/>
            <person name="Kohlberg S."/>
            <person name="Sgro J."/>
            <person name="Delgado B."/>
            <person name="Mead K."/>
            <person name="Chinwalla A."/>
            <person name="Leonard S."/>
            <person name="Crouse K."/>
            <person name="Collura K."/>
            <person name="Kudrna D."/>
            <person name="Currie J."/>
            <person name="He R."/>
            <person name="Angelova A."/>
            <person name="Rajasekar S."/>
            <person name="Mueller T."/>
            <person name="Lomeli R."/>
            <person name="Scara G."/>
            <person name="Ko A."/>
            <person name="Delaney K."/>
            <person name="Wissotski M."/>
            <person name="Lopez G."/>
            <person name="Campos D."/>
            <person name="Braidotti M."/>
            <person name="Ashley E."/>
            <person name="Golser W."/>
            <person name="Kim H."/>
            <person name="Lee S."/>
            <person name="Lin J."/>
            <person name="Dujmic Z."/>
            <person name="Kim W."/>
            <person name="Talag J."/>
            <person name="Zuccolo A."/>
            <person name="Fan C."/>
            <person name="Sebastian A."/>
            <person name="Kramer M."/>
            <person name="Spiegel L."/>
            <person name="Nascimento L."/>
            <person name="Zutavern T."/>
            <person name="Miller B."/>
            <person name="Ambroise C."/>
            <person name="Muller S."/>
            <person name="Spooner W."/>
            <person name="Narechania A."/>
            <person name="Ren L."/>
            <person name="Wei S."/>
            <person name="Kumari S."/>
            <person name="Faga B."/>
            <person name="Levy M.J."/>
            <person name="McMahan L."/>
            <person name="Van Buren P."/>
            <person name="Vaughn M.W."/>
            <person name="Ying K."/>
            <person name="Yeh C.-T."/>
            <person name="Emrich S.J."/>
            <person name="Jia Y."/>
            <person name="Kalyanaraman A."/>
            <person name="Hsia A.-P."/>
            <person name="Barbazuk W.B."/>
            <person name="Baucom R.S."/>
            <person name="Brutnell T.P."/>
            <person name="Carpita N.C."/>
            <person name="Chaparro C."/>
            <person name="Chia J.-M."/>
            <person name="Deragon J.-M."/>
            <person name="Estill J.C."/>
            <person name="Fu Y."/>
            <person name="Jeddeloh J.A."/>
            <person name="Han Y."/>
            <person name="Lee H."/>
            <person name="Li P."/>
            <person name="Lisch D.R."/>
            <person name="Liu S."/>
            <person name="Liu Z."/>
            <person name="Nagel D.H."/>
            <person name="McCann M.C."/>
            <person name="SanMiguel P."/>
            <person name="Myers A.M."/>
            <person name="Nettleton D."/>
            <person name="Nguyen J."/>
            <person name="Penning B.W."/>
            <person name="Ponnala L."/>
            <person name="Schneider K.L."/>
            <person name="Schwartz D.C."/>
            <person name="Sharma A."/>
            <person name="Soderlund C."/>
            <person name="Springer N.M."/>
            <person name="Sun Q."/>
            <person name="Wang H."/>
            <person name="Waterman M."/>
            <person name="Westerman R."/>
            <person name="Wolfgruber T.K."/>
            <person name="Yang L."/>
            <person name="Yu Y."/>
            <person name="Zhang L."/>
            <person name="Zhou S."/>
            <person name="Zhu Q."/>
            <person name="Bennetzen J.L."/>
            <person name="Dawe R.K."/>
            <person name="Jiang J."/>
            <person name="Jiang N."/>
            <person name="Presting G.G."/>
            <person name="Wessler S.R."/>
            <person name="Aluru S."/>
            <person name="Martienssen R.A."/>
            <person name="Clifton S.W."/>
            <person name="McCombie W.R."/>
            <person name="Wing R.A."/>
            <person name="Wilson R.K."/>
        </authorList>
    </citation>
    <scope>NUCLEOTIDE SEQUENCE [LARGE SCALE GENOMIC DNA]</scope>
    <source>
        <strain evidence="9">cv. B73</strain>
    </source>
</reference>
<evidence type="ECO:0000256" key="6">
    <source>
        <dbReference type="SAM" id="MobiDB-lite"/>
    </source>
</evidence>
<evidence type="ECO:0000256" key="4">
    <source>
        <dbReference type="ARBA" id="ARBA00023163"/>
    </source>
</evidence>
<evidence type="ECO:0000313" key="9">
    <source>
        <dbReference type="Proteomes" id="UP000007305"/>
    </source>
</evidence>
<dbReference type="InterPro" id="IPR038945">
    <property type="entry name" value="MBD13-like"/>
</dbReference>
<dbReference type="SUPFAM" id="SSF54171">
    <property type="entry name" value="DNA-binding domain"/>
    <property type="match status" value="2"/>
</dbReference>
<keyword evidence="3" id="KW-0238">DNA-binding</keyword>
<organism evidence="8 9">
    <name type="scientific">Zea mays</name>
    <name type="common">Maize</name>
    <dbReference type="NCBI Taxonomy" id="4577"/>
    <lineage>
        <taxon>Eukaryota</taxon>
        <taxon>Viridiplantae</taxon>
        <taxon>Streptophyta</taxon>
        <taxon>Embryophyta</taxon>
        <taxon>Tracheophyta</taxon>
        <taxon>Spermatophyta</taxon>
        <taxon>Magnoliopsida</taxon>
        <taxon>Liliopsida</taxon>
        <taxon>Poales</taxon>
        <taxon>Poaceae</taxon>
        <taxon>PACMAD clade</taxon>
        <taxon>Panicoideae</taxon>
        <taxon>Andropogonodae</taxon>
        <taxon>Andropogoneae</taxon>
        <taxon>Tripsacinae</taxon>
        <taxon>Zea</taxon>
    </lineage>
</organism>
<evidence type="ECO:0000259" key="7">
    <source>
        <dbReference type="PROSITE" id="PS50982"/>
    </source>
</evidence>
<evidence type="ECO:0000256" key="5">
    <source>
        <dbReference type="ARBA" id="ARBA00023242"/>
    </source>
</evidence>
<dbReference type="Gramene" id="Zm00001eb376080_T001">
    <property type="protein sequence ID" value="Zm00001eb376080_P001"/>
    <property type="gene ID" value="Zm00001eb376080"/>
</dbReference>
<dbReference type="PROSITE" id="PS50982">
    <property type="entry name" value="MBD"/>
    <property type="match status" value="2"/>
</dbReference>
<evidence type="ECO:0000313" key="8">
    <source>
        <dbReference type="EnsemblPlants" id="Zm00001eb376080_P001"/>
    </source>
</evidence>
<sequence length="368" mass="41315">MPGRQPRPTEARTAQAPSSSKAATCKPARASWHQPQAHRQEPAATPPPGAPRPPPGAPPPPPARQEHLHRARHLRSLPVPGPSSSKGKQPSTSRQRSGENLGANTPRPAANVCVTISDLKTEERKQKLSRYRKKKIKRNFGRKIKEGSGRQPAKSAREICQDRRMRPAEAKQVDPRLHFWILVSTTRNIQRQHEWLPKGWVMEVRAGGEKADKMYKFYVHSITGLRLLSKQDVLLYINEAKVSGCDTNGQCDTTSEDNILSKVDFRPSGLPEGWVKELVYRKTKEGLIKRDPYYTDPASSYTFRTLKSALSFLETGKVSERAFIQRTSVHDLYSFEISADMKSKAVDFVSLPLDSCTIIFPNFQMVSA</sequence>
<dbReference type="GO" id="GO:0005634">
    <property type="term" value="C:nucleus"/>
    <property type="evidence" value="ECO:0007669"/>
    <property type="project" value="UniProtKB-SubCell"/>
</dbReference>
<dbReference type="Gene3D" id="3.30.890.10">
    <property type="entry name" value="Methyl-cpg-binding Protein 2, Chain A"/>
    <property type="match status" value="2"/>
</dbReference>
<name>A0A804QYC5_MAIZE</name>
<dbReference type="InParanoid" id="A0A804QYC5"/>
<feature type="compositionally biased region" description="Low complexity" evidence="6">
    <location>
        <begin position="76"/>
        <end position="93"/>
    </location>
</feature>
<dbReference type="Pfam" id="PF01429">
    <property type="entry name" value="MBD"/>
    <property type="match status" value="1"/>
</dbReference>
<keyword evidence="2" id="KW-0805">Transcription regulation</keyword>
<feature type="compositionally biased region" description="Pro residues" evidence="6">
    <location>
        <begin position="44"/>
        <end position="63"/>
    </location>
</feature>
<protein>
    <recommendedName>
        <fullName evidence="7">MBD domain-containing protein</fullName>
    </recommendedName>
</protein>
<evidence type="ECO:0000256" key="3">
    <source>
        <dbReference type="ARBA" id="ARBA00023125"/>
    </source>
</evidence>
<dbReference type="InterPro" id="IPR016177">
    <property type="entry name" value="DNA-bd_dom_sf"/>
</dbReference>
<dbReference type="InterPro" id="IPR001739">
    <property type="entry name" value="Methyl_CpG_DNA-bd"/>
</dbReference>
<dbReference type="GO" id="GO:0003677">
    <property type="term" value="F:DNA binding"/>
    <property type="evidence" value="ECO:0007669"/>
    <property type="project" value="UniProtKB-KW"/>
</dbReference>
<keyword evidence="4" id="KW-0804">Transcription</keyword>
<dbReference type="PANTHER" id="PTHR34067:SF25">
    <property type="entry name" value="OS04G0193200 PROTEIN"/>
    <property type="match status" value="1"/>
</dbReference>
<dbReference type="PANTHER" id="PTHR34067">
    <property type="entry name" value="OS04G0193200 PROTEIN"/>
    <property type="match status" value="1"/>
</dbReference>
<accession>A0A804QYC5</accession>